<organism evidence="5 6">
    <name type="scientific">Labrys wisconsinensis</name>
    <dbReference type="NCBI Taxonomy" id="425677"/>
    <lineage>
        <taxon>Bacteria</taxon>
        <taxon>Pseudomonadati</taxon>
        <taxon>Pseudomonadota</taxon>
        <taxon>Alphaproteobacteria</taxon>
        <taxon>Hyphomicrobiales</taxon>
        <taxon>Xanthobacteraceae</taxon>
        <taxon>Labrys</taxon>
    </lineage>
</organism>
<dbReference type="SUPFAM" id="SSF47413">
    <property type="entry name" value="lambda repressor-like DNA-binding domains"/>
    <property type="match status" value="1"/>
</dbReference>
<protein>
    <submittedName>
        <fullName evidence="5">LacI family transcriptional regulator</fullName>
    </submittedName>
</protein>
<dbReference type="InterPro" id="IPR010982">
    <property type="entry name" value="Lambda_DNA-bd_dom_sf"/>
</dbReference>
<dbReference type="PROSITE" id="PS50932">
    <property type="entry name" value="HTH_LACI_2"/>
    <property type="match status" value="1"/>
</dbReference>
<dbReference type="SMART" id="SM00354">
    <property type="entry name" value="HTH_LACI"/>
    <property type="match status" value="1"/>
</dbReference>
<keyword evidence="6" id="KW-1185">Reference proteome</keyword>
<keyword evidence="1" id="KW-0805">Transcription regulation</keyword>
<dbReference type="CDD" id="cd06267">
    <property type="entry name" value="PBP1_LacI_sugar_binding-like"/>
    <property type="match status" value="1"/>
</dbReference>
<dbReference type="RefSeq" id="WP_307284870.1">
    <property type="nucleotide sequence ID" value="NZ_JAUSVX010000025.1"/>
</dbReference>
<dbReference type="Gene3D" id="3.40.50.2300">
    <property type="match status" value="2"/>
</dbReference>
<evidence type="ECO:0000256" key="2">
    <source>
        <dbReference type="ARBA" id="ARBA00023125"/>
    </source>
</evidence>
<dbReference type="Gene3D" id="1.10.260.40">
    <property type="entry name" value="lambda repressor-like DNA-binding domains"/>
    <property type="match status" value="1"/>
</dbReference>
<gene>
    <name evidence="5" type="ORF">QO011_007779</name>
</gene>
<dbReference type="InterPro" id="IPR028082">
    <property type="entry name" value="Peripla_BP_I"/>
</dbReference>
<reference evidence="5 6" key="1">
    <citation type="submission" date="2023-07" db="EMBL/GenBank/DDBJ databases">
        <title>Genomic Encyclopedia of Type Strains, Phase IV (KMG-IV): sequencing the most valuable type-strain genomes for metagenomic binning, comparative biology and taxonomic classification.</title>
        <authorList>
            <person name="Goeker M."/>
        </authorList>
    </citation>
    <scope>NUCLEOTIDE SEQUENCE [LARGE SCALE GENOMIC DNA]</scope>
    <source>
        <strain evidence="5 6">DSM 19619</strain>
    </source>
</reference>
<evidence type="ECO:0000256" key="1">
    <source>
        <dbReference type="ARBA" id="ARBA00023015"/>
    </source>
</evidence>
<dbReference type="CDD" id="cd01392">
    <property type="entry name" value="HTH_LacI"/>
    <property type="match status" value="1"/>
</dbReference>
<evidence type="ECO:0000313" key="5">
    <source>
        <dbReference type="EMBL" id="MDQ0474738.1"/>
    </source>
</evidence>
<comment type="caution">
    <text evidence="5">The sequence shown here is derived from an EMBL/GenBank/DDBJ whole genome shotgun (WGS) entry which is preliminary data.</text>
</comment>
<dbReference type="EMBL" id="JAUSVX010000025">
    <property type="protein sequence ID" value="MDQ0474738.1"/>
    <property type="molecule type" value="Genomic_DNA"/>
</dbReference>
<keyword evidence="2" id="KW-0238">DNA-binding</keyword>
<feature type="domain" description="HTH lacI-type" evidence="4">
    <location>
        <begin position="97"/>
        <end position="151"/>
    </location>
</feature>
<keyword evidence="3" id="KW-0804">Transcription</keyword>
<accession>A0ABU0JKD1</accession>
<evidence type="ECO:0000259" key="4">
    <source>
        <dbReference type="PROSITE" id="PS50932"/>
    </source>
</evidence>
<dbReference type="Pfam" id="PF00356">
    <property type="entry name" value="LacI"/>
    <property type="match status" value="1"/>
</dbReference>
<dbReference type="SUPFAM" id="SSF53822">
    <property type="entry name" value="Periplasmic binding protein-like I"/>
    <property type="match status" value="1"/>
</dbReference>
<proteinExistence type="predicted"/>
<dbReference type="Pfam" id="PF13377">
    <property type="entry name" value="Peripla_BP_3"/>
    <property type="match status" value="1"/>
</dbReference>
<evidence type="ECO:0000313" key="6">
    <source>
        <dbReference type="Proteomes" id="UP001242480"/>
    </source>
</evidence>
<name>A0ABU0JKD1_9HYPH</name>
<dbReference type="PANTHER" id="PTHR30146">
    <property type="entry name" value="LACI-RELATED TRANSCRIPTIONAL REPRESSOR"/>
    <property type="match status" value="1"/>
</dbReference>
<dbReference type="PANTHER" id="PTHR30146:SF109">
    <property type="entry name" value="HTH-TYPE TRANSCRIPTIONAL REGULATOR GALS"/>
    <property type="match status" value="1"/>
</dbReference>
<dbReference type="Proteomes" id="UP001242480">
    <property type="component" value="Unassembled WGS sequence"/>
</dbReference>
<dbReference type="InterPro" id="IPR000843">
    <property type="entry name" value="HTH_LacI"/>
</dbReference>
<dbReference type="InterPro" id="IPR046335">
    <property type="entry name" value="LacI/GalR-like_sensor"/>
</dbReference>
<sequence length="444" mass="47741">MRAVSLVPAWGKAGCRRPAGRNSLAVIPSSLGSRPLERLCRCSAVQACSSVITQYRYYTLIASIFCFEYETFDACSRSAGPFSPICAGTLLMARQKARLKDIAAKTGYGTNTVSLALRGSTRISAAARDLIRKAALELDYVPNNIAKSLVSRRSNTVGLILHEITNPILTSAAKEIQLALASRGYGVLFATSNGSFDEELHAIEMFRSRMVDGLLIYPLVHSRLDHLRRLREQNFPVVLLVGVQDSGIDVVGIDEFVGAHDATRHLVDQGHRRIGALVMLQYGTSQKHDGYVAALEAAGLPVDPQIIGSCLNHSIEGGIQTMDSIMHGPDPPTAVFCSSDILALGALRWARIHRRTVPAELAIIGFDDIESASHAVTPLSTINNNVDELARRSVARLLELIDAEGGLPPPRTSLLHGDLVVRESSATDAAAGSTATPTIDTRSS</sequence>
<evidence type="ECO:0000256" key="3">
    <source>
        <dbReference type="ARBA" id="ARBA00023163"/>
    </source>
</evidence>